<keyword evidence="5" id="KW-0968">Cytoplasmic vesicle</keyword>
<dbReference type="Pfam" id="PF09446">
    <property type="entry name" value="VMA21"/>
    <property type="match status" value="1"/>
</dbReference>
<keyword evidence="8" id="KW-1185">Reference proteome</keyword>
<evidence type="ECO:0000256" key="2">
    <source>
        <dbReference type="ARBA" id="ARBA00022824"/>
    </source>
</evidence>
<keyword evidence="3 6" id="KW-1133">Transmembrane helix</keyword>
<feature type="transmembrane region" description="Helical" evidence="6">
    <location>
        <begin position="141"/>
        <end position="160"/>
    </location>
</feature>
<keyword evidence="2" id="KW-0256">Endoplasmic reticulum</keyword>
<proteinExistence type="predicted"/>
<evidence type="ECO:0008006" key="9">
    <source>
        <dbReference type="Google" id="ProtNLM"/>
    </source>
</evidence>
<dbReference type="GO" id="GO:0031410">
    <property type="term" value="C:cytoplasmic vesicle"/>
    <property type="evidence" value="ECO:0007669"/>
    <property type="project" value="UniProtKB-KW"/>
</dbReference>
<organism evidence="7 8">
    <name type="scientific">Cloeon dipterum</name>
    <dbReference type="NCBI Taxonomy" id="197152"/>
    <lineage>
        <taxon>Eukaryota</taxon>
        <taxon>Metazoa</taxon>
        <taxon>Ecdysozoa</taxon>
        <taxon>Arthropoda</taxon>
        <taxon>Hexapoda</taxon>
        <taxon>Insecta</taxon>
        <taxon>Pterygota</taxon>
        <taxon>Palaeoptera</taxon>
        <taxon>Ephemeroptera</taxon>
        <taxon>Pisciforma</taxon>
        <taxon>Baetidae</taxon>
        <taxon>Cloeon</taxon>
    </lineage>
</organism>
<evidence type="ECO:0000313" key="8">
    <source>
        <dbReference type="Proteomes" id="UP000494165"/>
    </source>
</evidence>
<feature type="transmembrane region" description="Helical" evidence="6">
    <location>
        <begin position="180"/>
        <end position="198"/>
    </location>
</feature>
<evidence type="ECO:0000256" key="1">
    <source>
        <dbReference type="ARBA" id="ARBA00022692"/>
    </source>
</evidence>
<protein>
    <recommendedName>
        <fullName evidence="9">Vacuolar ATPase assembly integral membrane protein VMA21 homolog</fullName>
    </recommendedName>
</protein>
<reference evidence="7 8" key="1">
    <citation type="submission" date="2020-04" db="EMBL/GenBank/DDBJ databases">
        <authorList>
            <person name="Alioto T."/>
            <person name="Alioto T."/>
            <person name="Gomez Garrido J."/>
        </authorList>
    </citation>
    <scope>NUCLEOTIDE SEQUENCE [LARGE SCALE GENOMIC DNA]</scope>
</reference>
<gene>
    <name evidence="7" type="ORF">CLODIP_2_CD06908</name>
</gene>
<dbReference type="GO" id="GO:0070072">
    <property type="term" value="P:vacuolar proton-transporting V-type ATPase complex assembly"/>
    <property type="evidence" value="ECO:0007669"/>
    <property type="project" value="InterPro"/>
</dbReference>
<keyword evidence="4 6" id="KW-0472">Membrane</keyword>
<dbReference type="AlphaFoldDB" id="A0A8S1CA63"/>
<evidence type="ECO:0000256" key="5">
    <source>
        <dbReference type="ARBA" id="ARBA00023329"/>
    </source>
</evidence>
<evidence type="ECO:0000256" key="4">
    <source>
        <dbReference type="ARBA" id="ARBA00023136"/>
    </source>
</evidence>
<dbReference type="Proteomes" id="UP000494165">
    <property type="component" value="Unassembled WGS sequence"/>
</dbReference>
<dbReference type="InterPro" id="IPR019013">
    <property type="entry name" value="Vma21"/>
</dbReference>
<sequence length="223" mass="25169">MQQEDPCERSRDLISRGKDSSCRLTCGHCSRELIGQVEDLIVDAHGLLCLNRTDGEGDESGNNNCTDTAVWFLKEGPWPDWITQQVDESGWTKVWVSREATEATGAVDQSQSGLEAALNMSDTQDEGPIWDEQARRNVRTFGLLFFYSCLMFTLPFGAFYGTRWTMTYYCHIDGFRNTCWSVGAAVVVIHIIAFTYAYHAYCEDKKDVAANAASKERLNEKMD</sequence>
<evidence type="ECO:0000256" key="6">
    <source>
        <dbReference type="SAM" id="Phobius"/>
    </source>
</evidence>
<keyword evidence="1 6" id="KW-0812">Transmembrane</keyword>
<evidence type="ECO:0000313" key="7">
    <source>
        <dbReference type="EMBL" id="CAB3364147.1"/>
    </source>
</evidence>
<dbReference type="EMBL" id="CADEPI010000014">
    <property type="protein sequence ID" value="CAB3364147.1"/>
    <property type="molecule type" value="Genomic_DNA"/>
</dbReference>
<name>A0A8S1CA63_9INSE</name>
<dbReference type="OrthoDB" id="435282at2759"/>
<comment type="caution">
    <text evidence="7">The sequence shown here is derived from an EMBL/GenBank/DDBJ whole genome shotgun (WGS) entry which is preliminary data.</text>
</comment>
<accession>A0A8S1CA63</accession>
<evidence type="ECO:0000256" key="3">
    <source>
        <dbReference type="ARBA" id="ARBA00022989"/>
    </source>
</evidence>